<proteinExistence type="predicted"/>
<gene>
    <name evidence="1" type="ORF">AB852_00695</name>
</gene>
<organism evidence="1 2">
    <name type="scientific">Streptomyces uncialis</name>
    <dbReference type="NCBI Taxonomy" id="1048205"/>
    <lineage>
        <taxon>Bacteria</taxon>
        <taxon>Bacillati</taxon>
        <taxon>Actinomycetota</taxon>
        <taxon>Actinomycetes</taxon>
        <taxon>Kitasatosporales</taxon>
        <taxon>Streptomycetaceae</taxon>
        <taxon>Streptomyces</taxon>
    </lineage>
</organism>
<comment type="caution">
    <text evidence="1">The sequence shown here is derived from an EMBL/GenBank/DDBJ whole genome shotgun (WGS) entry which is preliminary data.</text>
</comment>
<dbReference type="Proteomes" id="UP000186455">
    <property type="component" value="Unassembled WGS sequence"/>
</dbReference>
<reference evidence="1 2" key="1">
    <citation type="submission" date="2015-06" db="EMBL/GenBank/DDBJ databases">
        <title>Cloning and characterization of the uncialamcin biosynthetic gene cluster.</title>
        <authorList>
            <person name="Yan X."/>
            <person name="Huang T."/>
            <person name="Ge H."/>
            <person name="Shen B."/>
        </authorList>
    </citation>
    <scope>NUCLEOTIDE SEQUENCE [LARGE SCALE GENOMIC DNA]</scope>
    <source>
        <strain evidence="1 2">DCA2648</strain>
    </source>
</reference>
<evidence type="ECO:0008006" key="3">
    <source>
        <dbReference type="Google" id="ProtNLM"/>
    </source>
</evidence>
<sequence>MIAGAYTSRRDWENASLVWSGCAAVHPDRSFEYRSPERETSQIRQVVYLPPGAQVEATDRILIGGVFYDIDGEPLPWTHGSLGHIQVRAWRVRR</sequence>
<protein>
    <recommendedName>
        <fullName evidence="3">Head-to-tail stopper</fullName>
    </recommendedName>
</protein>
<name>A0A1Q4VFN0_9ACTN</name>
<evidence type="ECO:0000313" key="2">
    <source>
        <dbReference type="Proteomes" id="UP000186455"/>
    </source>
</evidence>
<dbReference type="AlphaFoldDB" id="A0A1Q4VFN0"/>
<accession>A0A1Q4VFN0</accession>
<dbReference type="EMBL" id="LFBV01000001">
    <property type="protein sequence ID" value="OKH96598.1"/>
    <property type="molecule type" value="Genomic_DNA"/>
</dbReference>
<evidence type="ECO:0000313" key="1">
    <source>
        <dbReference type="EMBL" id="OKH96598.1"/>
    </source>
</evidence>
<keyword evidence="2" id="KW-1185">Reference proteome</keyword>